<evidence type="ECO:0000259" key="2">
    <source>
        <dbReference type="Pfam" id="PF05569"/>
    </source>
</evidence>
<protein>
    <submittedName>
        <fullName evidence="3">Peptidase M56 domain-containing protein</fullName>
    </submittedName>
</protein>
<proteinExistence type="predicted"/>
<sequence>MNELLKIILSMALTSLVLIPFVWGFGRIFNRFLSKRKIYYLWLVVYLFLTVPFSLFFLLPYKNSDFMWLNRTGFEGVTSIVMDGNGVSMERDAKITFWMTLLD</sequence>
<keyword evidence="1" id="KW-1133">Transmembrane helix</keyword>
<reference evidence="3" key="1">
    <citation type="journal article" date="2010" name="Microbiol. Resour. Announc.">
        <title>Comparative genomics of the bacterial genus Listeria: Genome evolution is characterized by limited gene acquisition and limited gene loss.</title>
        <authorList>
            <person name="den Bakker H.C."/>
            <person name="Cummings C.A."/>
            <person name="Ferreira V."/>
            <person name="Vatta P."/>
            <person name="Orsi R.H."/>
            <person name="Degoricija L."/>
            <person name="Barker M."/>
            <person name="Petrauskene O."/>
            <person name="Furtado M.R."/>
            <person name="Wiedmann M."/>
        </authorList>
    </citation>
    <scope>NUCLEOTIDE SEQUENCE [LARGE SCALE GENOMIC DNA]</scope>
    <source>
        <strain evidence="3">FSL N1-067</strain>
    </source>
</reference>
<dbReference type="HOGENOM" id="CLU_2269463_0_0_9"/>
<comment type="caution">
    <text evidence="3">The sequence shown here is derived from an EMBL/GenBank/DDBJ whole genome shotgun (WGS) entry which is preliminary data.</text>
</comment>
<accession>E3ZLS9</accession>
<feature type="transmembrane region" description="Helical" evidence="1">
    <location>
        <begin position="38"/>
        <end position="59"/>
    </location>
</feature>
<dbReference type="AlphaFoldDB" id="E3ZLS9"/>
<dbReference type="RefSeq" id="WP_003745339.1">
    <property type="nucleotide sequence ID" value="NZ_CM001051.1"/>
</dbReference>
<keyword evidence="1" id="KW-0472">Membrane</keyword>
<name>E3ZLS9_LISSE</name>
<dbReference type="InterPro" id="IPR008756">
    <property type="entry name" value="Peptidase_M56"/>
</dbReference>
<dbReference type="EMBL" id="ADXJ01000142">
    <property type="protein sequence ID" value="EFS01431.1"/>
    <property type="molecule type" value="Genomic_DNA"/>
</dbReference>
<evidence type="ECO:0000313" key="3">
    <source>
        <dbReference type="EMBL" id="EFS01431.1"/>
    </source>
</evidence>
<feature type="domain" description="Peptidase M56" evidence="2">
    <location>
        <begin position="7"/>
        <end position="101"/>
    </location>
</feature>
<organism evidence="3">
    <name type="scientific">Listeria seeligeri FSL N1-067</name>
    <dbReference type="NCBI Taxonomy" id="702453"/>
    <lineage>
        <taxon>Bacteria</taxon>
        <taxon>Bacillati</taxon>
        <taxon>Bacillota</taxon>
        <taxon>Bacilli</taxon>
        <taxon>Bacillales</taxon>
        <taxon>Listeriaceae</taxon>
        <taxon>Listeria</taxon>
    </lineage>
</organism>
<dbReference type="Proteomes" id="UP000004302">
    <property type="component" value="Chromosome"/>
</dbReference>
<dbReference type="Pfam" id="PF05569">
    <property type="entry name" value="Peptidase_M56"/>
    <property type="match status" value="1"/>
</dbReference>
<feature type="transmembrane region" description="Helical" evidence="1">
    <location>
        <begin position="6"/>
        <end position="26"/>
    </location>
</feature>
<gene>
    <name evidence="3" type="ORF">NT03LS_0362</name>
</gene>
<feature type="non-terminal residue" evidence="3">
    <location>
        <position position="103"/>
    </location>
</feature>
<evidence type="ECO:0000256" key="1">
    <source>
        <dbReference type="SAM" id="Phobius"/>
    </source>
</evidence>
<keyword evidence="1" id="KW-0812">Transmembrane</keyword>